<feature type="compositionally biased region" description="Polar residues" evidence="1">
    <location>
        <begin position="179"/>
        <end position="192"/>
    </location>
</feature>
<keyword evidence="3" id="KW-1185">Reference proteome</keyword>
<dbReference type="AlphaFoldDB" id="A0ABD0KSW8"/>
<dbReference type="EMBL" id="JACVVK020000129">
    <property type="protein sequence ID" value="KAK7490237.1"/>
    <property type="molecule type" value="Genomic_DNA"/>
</dbReference>
<protein>
    <submittedName>
        <fullName evidence="2">Uncharacterized protein</fullName>
    </submittedName>
</protein>
<proteinExistence type="predicted"/>
<evidence type="ECO:0000313" key="3">
    <source>
        <dbReference type="Proteomes" id="UP001519460"/>
    </source>
</evidence>
<evidence type="ECO:0000313" key="2">
    <source>
        <dbReference type="EMBL" id="KAK7490237.1"/>
    </source>
</evidence>
<accession>A0ABD0KSW8</accession>
<feature type="compositionally biased region" description="Basic and acidic residues" evidence="1">
    <location>
        <begin position="80"/>
        <end position="113"/>
    </location>
</feature>
<name>A0ABD0KSW8_9CAEN</name>
<evidence type="ECO:0000256" key="1">
    <source>
        <dbReference type="SAM" id="MobiDB-lite"/>
    </source>
</evidence>
<feature type="compositionally biased region" description="Polar residues" evidence="1">
    <location>
        <begin position="199"/>
        <end position="210"/>
    </location>
</feature>
<organism evidence="2 3">
    <name type="scientific">Batillaria attramentaria</name>
    <dbReference type="NCBI Taxonomy" id="370345"/>
    <lineage>
        <taxon>Eukaryota</taxon>
        <taxon>Metazoa</taxon>
        <taxon>Spiralia</taxon>
        <taxon>Lophotrochozoa</taxon>
        <taxon>Mollusca</taxon>
        <taxon>Gastropoda</taxon>
        <taxon>Caenogastropoda</taxon>
        <taxon>Sorbeoconcha</taxon>
        <taxon>Cerithioidea</taxon>
        <taxon>Batillariidae</taxon>
        <taxon>Batillaria</taxon>
    </lineage>
</organism>
<gene>
    <name evidence="2" type="ORF">BaRGS_00018582</name>
</gene>
<sequence length="291" mass="31098">MVCCILYAMEEKLKQEFTMELRKLWLVVLGRMVESMIKGLKAGPSFEERVSALLHGTNWDILRLLQRKGRDAESPQDASCPKDDSSDSPHDLRKGTDLSQETKEPSQCVHEDAGPSLDTASAAESPRDTSNAPEPPWDTASVPGSSQDTANAPEPPRDAASVSGSSRDTANAPAPPRDTANSPGSSRDTQNAPEPPRDTANTPRSSQVTPNAPEPPRDTANTPGSLRDTANTPGSLQDTANTPGSMRDTANTPGSLRDTANTPGTILRRCLCVATSRDNSDASRLRNDAQK</sequence>
<reference evidence="2 3" key="1">
    <citation type="journal article" date="2023" name="Sci. Data">
        <title>Genome assembly of the Korean intertidal mud-creeper Batillaria attramentaria.</title>
        <authorList>
            <person name="Patra A.K."/>
            <person name="Ho P.T."/>
            <person name="Jun S."/>
            <person name="Lee S.J."/>
            <person name="Kim Y."/>
            <person name="Won Y.J."/>
        </authorList>
    </citation>
    <scope>NUCLEOTIDE SEQUENCE [LARGE SCALE GENOMIC DNA]</scope>
    <source>
        <strain evidence="2">Wonlab-2016</strain>
    </source>
</reference>
<feature type="region of interest" description="Disordered" evidence="1">
    <location>
        <begin position="70"/>
        <end position="265"/>
    </location>
</feature>
<feature type="compositionally biased region" description="Polar residues" evidence="1">
    <location>
        <begin position="219"/>
        <end position="264"/>
    </location>
</feature>
<comment type="caution">
    <text evidence="2">The sequence shown here is derived from an EMBL/GenBank/DDBJ whole genome shotgun (WGS) entry which is preliminary data.</text>
</comment>
<dbReference type="Proteomes" id="UP001519460">
    <property type="component" value="Unassembled WGS sequence"/>
</dbReference>